<dbReference type="GO" id="GO:0005524">
    <property type="term" value="F:ATP binding"/>
    <property type="evidence" value="ECO:0007669"/>
    <property type="project" value="UniProtKB-KW"/>
</dbReference>
<feature type="compositionally biased region" description="Pro residues" evidence="4">
    <location>
        <begin position="438"/>
        <end position="451"/>
    </location>
</feature>
<feature type="compositionally biased region" description="Low complexity" evidence="4">
    <location>
        <begin position="452"/>
        <end position="463"/>
    </location>
</feature>
<dbReference type="Pfam" id="PF00271">
    <property type="entry name" value="Helicase_C"/>
    <property type="match status" value="1"/>
</dbReference>
<evidence type="ECO:0000256" key="1">
    <source>
        <dbReference type="ARBA" id="ARBA00022741"/>
    </source>
</evidence>
<keyword evidence="3" id="KW-0067">ATP-binding</keyword>
<name>A0A067M595_BOTB1</name>
<dbReference type="SUPFAM" id="SSF52540">
    <property type="entry name" value="P-loop containing nucleoside triphosphate hydrolases"/>
    <property type="match status" value="1"/>
</dbReference>
<dbReference type="GO" id="GO:0006281">
    <property type="term" value="P:DNA repair"/>
    <property type="evidence" value="ECO:0007669"/>
    <property type="project" value="TreeGrafter"/>
</dbReference>
<feature type="region of interest" description="Disordered" evidence="4">
    <location>
        <begin position="341"/>
        <end position="477"/>
    </location>
</feature>
<dbReference type="InParanoid" id="A0A067M595"/>
<dbReference type="InterPro" id="IPR027417">
    <property type="entry name" value="P-loop_NTPase"/>
</dbReference>
<evidence type="ECO:0000259" key="5">
    <source>
        <dbReference type="PROSITE" id="PS51194"/>
    </source>
</evidence>
<evidence type="ECO:0000313" key="6">
    <source>
        <dbReference type="EMBL" id="KDQ10938.1"/>
    </source>
</evidence>
<dbReference type="Proteomes" id="UP000027195">
    <property type="component" value="Unassembled WGS sequence"/>
</dbReference>
<organism evidence="6 7">
    <name type="scientific">Botryobasidium botryosum (strain FD-172 SS1)</name>
    <dbReference type="NCBI Taxonomy" id="930990"/>
    <lineage>
        <taxon>Eukaryota</taxon>
        <taxon>Fungi</taxon>
        <taxon>Dikarya</taxon>
        <taxon>Basidiomycota</taxon>
        <taxon>Agaricomycotina</taxon>
        <taxon>Agaricomycetes</taxon>
        <taxon>Cantharellales</taxon>
        <taxon>Botryobasidiaceae</taxon>
        <taxon>Botryobasidium</taxon>
    </lineage>
</organism>
<feature type="compositionally biased region" description="Polar residues" evidence="4">
    <location>
        <begin position="342"/>
        <end position="353"/>
    </location>
</feature>
<keyword evidence="2" id="KW-0378">Hydrolase</keyword>
<evidence type="ECO:0000256" key="2">
    <source>
        <dbReference type="ARBA" id="ARBA00022801"/>
    </source>
</evidence>
<feature type="compositionally biased region" description="Polar residues" evidence="4">
    <location>
        <begin position="797"/>
        <end position="815"/>
    </location>
</feature>
<dbReference type="CDD" id="cd18793">
    <property type="entry name" value="SF2_C_SNF"/>
    <property type="match status" value="1"/>
</dbReference>
<dbReference type="PROSITE" id="PS51194">
    <property type="entry name" value="HELICASE_CTER"/>
    <property type="match status" value="1"/>
</dbReference>
<feature type="region of interest" description="Disordered" evidence="4">
    <location>
        <begin position="637"/>
        <end position="777"/>
    </location>
</feature>
<proteinExistence type="predicted"/>
<feature type="compositionally biased region" description="Low complexity" evidence="4">
    <location>
        <begin position="374"/>
        <end position="408"/>
    </location>
</feature>
<evidence type="ECO:0000256" key="4">
    <source>
        <dbReference type="SAM" id="MobiDB-lite"/>
    </source>
</evidence>
<feature type="domain" description="Helicase C-terminal" evidence="5">
    <location>
        <begin position="471"/>
        <end position="632"/>
    </location>
</feature>
<evidence type="ECO:0000256" key="3">
    <source>
        <dbReference type="ARBA" id="ARBA00022840"/>
    </source>
</evidence>
<dbReference type="OrthoDB" id="3270319at2759"/>
<accession>A0A067M595</accession>
<dbReference type="Gene3D" id="3.40.50.300">
    <property type="entry name" value="P-loop containing nucleotide triphosphate hydrolases"/>
    <property type="match status" value="1"/>
</dbReference>
<dbReference type="HOGENOM" id="CLU_324150_0_0_1"/>
<dbReference type="EMBL" id="KL198063">
    <property type="protein sequence ID" value="KDQ10938.1"/>
    <property type="molecule type" value="Genomic_DNA"/>
</dbReference>
<keyword evidence="1" id="KW-0547">Nucleotide-binding</keyword>
<evidence type="ECO:0000313" key="7">
    <source>
        <dbReference type="Proteomes" id="UP000027195"/>
    </source>
</evidence>
<dbReference type="AlphaFoldDB" id="A0A067M595"/>
<dbReference type="GO" id="GO:0008094">
    <property type="term" value="F:ATP-dependent activity, acting on DNA"/>
    <property type="evidence" value="ECO:0007669"/>
    <property type="project" value="TreeGrafter"/>
</dbReference>
<dbReference type="PANTHER" id="PTHR45626:SF22">
    <property type="entry name" value="DNA REPAIR PROTEIN RAD5"/>
    <property type="match status" value="1"/>
</dbReference>
<feature type="compositionally biased region" description="Low complexity" evidence="4">
    <location>
        <begin position="675"/>
        <end position="745"/>
    </location>
</feature>
<dbReference type="SMART" id="SM00490">
    <property type="entry name" value="HELICc"/>
    <property type="match status" value="1"/>
</dbReference>
<dbReference type="PANTHER" id="PTHR45626">
    <property type="entry name" value="TRANSCRIPTION TERMINATION FACTOR 2-RELATED"/>
    <property type="match status" value="1"/>
</dbReference>
<dbReference type="GO" id="GO:0005634">
    <property type="term" value="C:nucleus"/>
    <property type="evidence" value="ECO:0007669"/>
    <property type="project" value="TreeGrafter"/>
</dbReference>
<keyword evidence="7" id="KW-1185">Reference proteome</keyword>
<dbReference type="Gene3D" id="3.40.50.10810">
    <property type="entry name" value="Tandem AAA-ATPase domain"/>
    <property type="match status" value="1"/>
</dbReference>
<gene>
    <name evidence="6" type="ORF">BOTBODRAFT_177831</name>
</gene>
<dbReference type="InterPro" id="IPR038718">
    <property type="entry name" value="SNF2-like_sf"/>
</dbReference>
<dbReference type="InterPro" id="IPR050628">
    <property type="entry name" value="SNF2_RAD54_helicase_TF"/>
</dbReference>
<dbReference type="InterPro" id="IPR049730">
    <property type="entry name" value="SNF2/RAD54-like_C"/>
</dbReference>
<sequence length="891" mass="96863">MIKNKQKFKKAIWNRTHPGDLQNPKSLYNLEYAVVAVDESHTLRNLGPEGRSIMALADRGHACIGMSATPVFTGSTDLVSQASILHIDGFRYEEGAEEHKEVRRLIRKAKADSKESPSDNQSILTALKKKGDAAVEGPEISQTFIQNIEALQRISQKLWPHIICRTLRSKDPYGLPILPPLPMFTSIQYLPLSQFEGEVLDSLAEDLIETQEAQTRVYSKESFFTEYRMATLHCGKPANLLENSSFTLEEYKASPSTKFNAALEIISHHIGHYVEPGAKSPLAMTPEERLRTILQFHEDTGRAKPTPSQQDLVRAWEVVKEEERVEYSSWFRPSEVPDLETSALSAQHQQGTQLPHLPSFPPYSYPPTLKDNPHSSPQSPQQQSSPLGLSSPVSTLPSQQLHSSEPSTPSRPPPSSQQSLSVPPPPQWSSFTQIPPSGKVPPIPSSPPPSSPSQSSQQMSASLPEHHQTSSMGPPLIGHKRPTKIVIYIAYTSYVPIFMRMLAHHGFYAASFTGQTPQNKRDALLRQFDEEGPHKSDDGHDSWILIISAIGGAGLNVSRACILIYLEQTWSSAEERQINGRLCRFGQKENVFVYKTLLTGSTDMIMNSHALGKEQMLSGFLNTKSKKFQELLTGSMNHHNADVDDDAAPDKQQTSLPSAPGPAKSKAKNAKEATKATPPADNTSSTSRSKATKATPPADNASSTSRSKATKATPPVDNASSTSRSKAASYSASPSASPSPSGIPSQQAKGSTPLGGSPPANPNDDASGNFDMDTGSGEDFQKALEDIEGEDDDDDVFSTTSPEQLGFQDTSSSHPNAVAPIPPARTVTAEFIDTLATELLLPPDSKKALHALRKAGNELQFPVPVARVIALGCTLSTQHQVEALAAKIESQ</sequence>
<dbReference type="GO" id="GO:0016787">
    <property type="term" value="F:hydrolase activity"/>
    <property type="evidence" value="ECO:0007669"/>
    <property type="project" value="UniProtKB-KW"/>
</dbReference>
<feature type="region of interest" description="Disordered" evidence="4">
    <location>
        <begin position="789"/>
        <end position="818"/>
    </location>
</feature>
<reference evidence="7" key="1">
    <citation type="journal article" date="2014" name="Proc. Natl. Acad. Sci. U.S.A.">
        <title>Extensive sampling of basidiomycete genomes demonstrates inadequacy of the white-rot/brown-rot paradigm for wood decay fungi.</title>
        <authorList>
            <person name="Riley R."/>
            <person name="Salamov A.A."/>
            <person name="Brown D.W."/>
            <person name="Nagy L.G."/>
            <person name="Floudas D."/>
            <person name="Held B.W."/>
            <person name="Levasseur A."/>
            <person name="Lombard V."/>
            <person name="Morin E."/>
            <person name="Otillar R."/>
            <person name="Lindquist E.A."/>
            <person name="Sun H."/>
            <person name="LaButti K.M."/>
            <person name="Schmutz J."/>
            <person name="Jabbour D."/>
            <person name="Luo H."/>
            <person name="Baker S.E."/>
            <person name="Pisabarro A.G."/>
            <person name="Walton J.D."/>
            <person name="Blanchette R.A."/>
            <person name="Henrissat B."/>
            <person name="Martin F."/>
            <person name="Cullen D."/>
            <person name="Hibbett D.S."/>
            <person name="Grigoriev I.V."/>
        </authorList>
    </citation>
    <scope>NUCLEOTIDE SEQUENCE [LARGE SCALE GENOMIC DNA]</scope>
    <source>
        <strain evidence="7">FD-172 SS1</strain>
    </source>
</reference>
<dbReference type="STRING" id="930990.A0A067M595"/>
<protein>
    <recommendedName>
        <fullName evidence="5">Helicase C-terminal domain-containing protein</fullName>
    </recommendedName>
</protein>
<dbReference type="InterPro" id="IPR001650">
    <property type="entry name" value="Helicase_C-like"/>
</dbReference>